<evidence type="ECO:0000259" key="3">
    <source>
        <dbReference type="Pfam" id="PF10017"/>
    </source>
</evidence>
<dbReference type="SUPFAM" id="SSF53335">
    <property type="entry name" value="S-adenosyl-L-methionine-dependent methyltransferases"/>
    <property type="match status" value="1"/>
</dbReference>
<sequence>MKENTKTTFASVFEEDVYKGLTSFPKYLLSKYFYDKKGDKLFQEIMNLPEYYLTNCEYDILDKNTREIAHKFNSTNGFDLIELGAGDGKKTKLLLKQLINDNVDFTYLPIDISQNALDDLEASLHEEIPGLLVKTQQGTYIKTLEKLADYNSRKKVILVLGSNIGNLLHEDAISFLKQIQSAMGPEDMLFMGFDQKKNPQTILDAYNDPTGVTAAFNKNILHRINTELKGDFDVDSFLHWETYDPETGTAKSFLVSKIPQVVKIKSLDLKINFDAWETIHTEISQKYDDAIVRWLAKEANLQVTSSFTDEKEYYKNYIFRNIQ</sequence>
<dbReference type="Gene3D" id="3.40.50.150">
    <property type="entry name" value="Vaccinia Virus protein VP39"/>
    <property type="match status" value="1"/>
</dbReference>
<dbReference type="Pfam" id="PF10017">
    <property type="entry name" value="Methyltransf_33"/>
    <property type="match status" value="1"/>
</dbReference>
<accession>A0ABS9EGN0</accession>
<keyword evidence="5" id="KW-1185">Reference proteome</keyword>
<dbReference type="Proteomes" id="UP001179363">
    <property type="component" value="Unassembled WGS sequence"/>
</dbReference>
<evidence type="ECO:0000313" key="5">
    <source>
        <dbReference type="Proteomes" id="UP001179363"/>
    </source>
</evidence>
<dbReference type="InterPro" id="IPR051128">
    <property type="entry name" value="EgtD_Methyltrsf_superfamily"/>
</dbReference>
<dbReference type="InterPro" id="IPR017804">
    <property type="entry name" value="MeTrfase_EgtD-like"/>
</dbReference>
<keyword evidence="2" id="KW-0808">Transferase</keyword>
<dbReference type="InterPro" id="IPR019257">
    <property type="entry name" value="MeTrfase_dom"/>
</dbReference>
<dbReference type="EMBL" id="JAKGTH010000009">
    <property type="protein sequence ID" value="MCF4101953.1"/>
    <property type="molecule type" value="Genomic_DNA"/>
</dbReference>
<dbReference type="PANTHER" id="PTHR43397">
    <property type="entry name" value="ERGOTHIONEINE BIOSYNTHESIS PROTEIN 1"/>
    <property type="match status" value="1"/>
</dbReference>
<gene>
    <name evidence="4" type="ORF">L1I30_09770</name>
</gene>
<evidence type="ECO:0000256" key="1">
    <source>
        <dbReference type="ARBA" id="ARBA00022603"/>
    </source>
</evidence>
<keyword evidence="1" id="KW-0489">Methyltransferase</keyword>
<proteinExistence type="predicted"/>
<dbReference type="RefSeq" id="WP_236134103.1">
    <property type="nucleotide sequence ID" value="NZ_JAKGTH010000009.1"/>
</dbReference>
<reference evidence="4" key="1">
    <citation type="submission" date="2022-01" db="EMBL/GenBank/DDBJ databases">
        <title>Gillisia lutea sp. nov., isolated from marine plastic residues from the Malvarosa beach (Valencia, Spain).</title>
        <authorList>
            <person name="Vidal-Verdu A."/>
            <person name="Molina-Menor E."/>
            <person name="Satari L."/>
            <person name="Pascual J."/>
            <person name="Pereto J."/>
            <person name="Porcar M."/>
        </authorList>
    </citation>
    <scope>NUCLEOTIDE SEQUENCE</scope>
    <source>
        <strain evidence="4">M10.2A</strain>
    </source>
</reference>
<dbReference type="InterPro" id="IPR029063">
    <property type="entry name" value="SAM-dependent_MTases_sf"/>
</dbReference>
<protein>
    <submittedName>
        <fullName evidence="4">L-histidine N(Alpha)-methyltransferase</fullName>
    </submittedName>
</protein>
<dbReference type="PIRSF" id="PIRSF018005">
    <property type="entry name" value="UCP018005"/>
    <property type="match status" value="1"/>
</dbReference>
<evidence type="ECO:0000313" key="4">
    <source>
        <dbReference type="EMBL" id="MCF4101953.1"/>
    </source>
</evidence>
<organism evidence="4 5">
    <name type="scientific">Gillisia lutea</name>
    <dbReference type="NCBI Taxonomy" id="2909668"/>
    <lineage>
        <taxon>Bacteria</taxon>
        <taxon>Pseudomonadati</taxon>
        <taxon>Bacteroidota</taxon>
        <taxon>Flavobacteriia</taxon>
        <taxon>Flavobacteriales</taxon>
        <taxon>Flavobacteriaceae</taxon>
        <taxon>Gillisia</taxon>
    </lineage>
</organism>
<dbReference type="PANTHER" id="PTHR43397:SF1">
    <property type="entry name" value="ERGOTHIONEINE BIOSYNTHESIS PROTEIN 1"/>
    <property type="match status" value="1"/>
</dbReference>
<name>A0ABS9EGN0_9FLAO</name>
<feature type="domain" description="Histidine-specific methyltransferase SAM-dependent" evidence="3">
    <location>
        <begin position="13"/>
        <end position="320"/>
    </location>
</feature>
<evidence type="ECO:0000256" key="2">
    <source>
        <dbReference type="ARBA" id="ARBA00022679"/>
    </source>
</evidence>
<comment type="caution">
    <text evidence="4">The sequence shown here is derived from an EMBL/GenBank/DDBJ whole genome shotgun (WGS) entry which is preliminary data.</text>
</comment>